<dbReference type="Gene3D" id="3.30.565.10">
    <property type="entry name" value="Histidine kinase-like ATPase, C-terminal domain"/>
    <property type="match status" value="1"/>
</dbReference>
<feature type="transmembrane region" description="Helical" evidence="9">
    <location>
        <begin position="211"/>
        <end position="229"/>
    </location>
</feature>
<dbReference type="SMART" id="SM00387">
    <property type="entry name" value="HATPase_c"/>
    <property type="match status" value="1"/>
</dbReference>
<evidence type="ECO:0000313" key="11">
    <source>
        <dbReference type="EMBL" id="MFC4059696.1"/>
    </source>
</evidence>
<evidence type="ECO:0000256" key="8">
    <source>
        <dbReference type="ARBA" id="ARBA00023012"/>
    </source>
</evidence>
<keyword evidence="6 11" id="KW-0418">Kinase</keyword>
<feature type="transmembrane region" description="Helical" evidence="9">
    <location>
        <begin position="61"/>
        <end position="81"/>
    </location>
</feature>
<accession>A0ABV8I919</accession>
<evidence type="ECO:0000256" key="6">
    <source>
        <dbReference type="ARBA" id="ARBA00022777"/>
    </source>
</evidence>
<dbReference type="SUPFAM" id="SSF55874">
    <property type="entry name" value="ATPase domain of HSP90 chaperone/DNA topoisomerase II/histidine kinase"/>
    <property type="match status" value="1"/>
</dbReference>
<proteinExistence type="predicted"/>
<feature type="transmembrane region" description="Helical" evidence="9">
    <location>
        <begin position="126"/>
        <end position="145"/>
    </location>
</feature>
<keyword evidence="8" id="KW-0902">Two-component regulatory system</keyword>
<comment type="caution">
    <text evidence="11">The sequence shown here is derived from an EMBL/GenBank/DDBJ whole genome shotgun (WGS) entry which is preliminary data.</text>
</comment>
<feature type="transmembrane region" description="Helical" evidence="9">
    <location>
        <begin position="296"/>
        <end position="321"/>
    </location>
</feature>
<keyword evidence="5" id="KW-0547">Nucleotide-binding</keyword>
<evidence type="ECO:0000256" key="2">
    <source>
        <dbReference type="ARBA" id="ARBA00012438"/>
    </source>
</evidence>
<dbReference type="EMBL" id="JBHSBM010000017">
    <property type="protein sequence ID" value="MFC4059696.1"/>
    <property type="molecule type" value="Genomic_DNA"/>
</dbReference>
<protein>
    <recommendedName>
        <fullName evidence="2">histidine kinase</fullName>
        <ecNumber evidence="2">2.7.13.3</ecNumber>
    </recommendedName>
</protein>
<dbReference type="InterPro" id="IPR003594">
    <property type="entry name" value="HATPase_dom"/>
</dbReference>
<evidence type="ECO:0000313" key="12">
    <source>
        <dbReference type="Proteomes" id="UP001595850"/>
    </source>
</evidence>
<evidence type="ECO:0000256" key="4">
    <source>
        <dbReference type="ARBA" id="ARBA00022679"/>
    </source>
</evidence>
<dbReference type="EC" id="2.7.13.3" evidence="2"/>
<keyword evidence="12" id="KW-1185">Reference proteome</keyword>
<dbReference type="Proteomes" id="UP001595850">
    <property type="component" value="Unassembled WGS sequence"/>
</dbReference>
<keyword evidence="9" id="KW-1133">Transmembrane helix</keyword>
<dbReference type="GO" id="GO:0016301">
    <property type="term" value="F:kinase activity"/>
    <property type="evidence" value="ECO:0007669"/>
    <property type="project" value="UniProtKB-KW"/>
</dbReference>
<gene>
    <name evidence="11" type="ORF">ACFOWE_15435</name>
</gene>
<dbReference type="Pfam" id="PF07730">
    <property type="entry name" value="HisKA_3"/>
    <property type="match status" value="1"/>
</dbReference>
<organism evidence="11 12">
    <name type="scientific">Planomonospora corallina</name>
    <dbReference type="NCBI Taxonomy" id="1806052"/>
    <lineage>
        <taxon>Bacteria</taxon>
        <taxon>Bacillati</taxon>
        <taxon>Actinomycetota</taxon>
        <taxon>Actinomycetes</taxon>
        <taxon>Streptosporangiales</taxon>
        <taxon>Streptosporangiaceae</taxon>
        <taxon>Planomonospora</taxon>
    </lineage>
</organism>
<evidence type="ECO:0000256" key="7">
    <source>
        <dbReference type="ARBA" id="ARBA00022840"/>
    </source>
</evidence>
<dbReference type="RefSeq" id="WP_377288207.1">
    <property type="nucleotide sequence ID" value="NZ_JBHSBM010000017.1"/>
</dbReference>
<feature type="transmembrane region" description="Helical" evidence="9">
    <location>
        <begin position="157"/>
        <end position="177"/>
    </location>
</feature>
<keyword evidence="4" id="KW-0808">Transferase</keyword>
<sequence>MPRRVVGAVVLDLPRPNPAVALLTSPRKLAAVASAVLSVGLIATAVVVYGGLPPVWARDPILSPGLAAGLTFPLVGAFLLVHDARPVTGRLMCAGGLIYSAGVLSTVMMLHAASAGELTAAACLRWAGVVGEGLGGLLLAVLLPLHSPDGRLPSARWRPVAVLAVVVMTAQAAVRVLRPAPRPDGYPYPQVIPNPLAVEALRPVHHPLQDALAGAVSVLVAATVLSLVLRLRRADPAGRRQIAWPLTAFAVYTCFLIAGPDWWLAASVSVGLIPVAIAFAVLRYRLYGIDTVISRAFVAAGLVAAVSVVYFGVGALAGLALSDYDRIGGLAAALFAGAFFHPLRRLLRRLVDRLMYGTHGDPAVLAARLAREVGQAEPAGALAAVASVIRDGLGVTGVTVEVRGPGPRTATVGLPGPSPRAVPLVWHGEPVGRLLLGPPGPRRFAAAHNERLIAVATPYAADVAHAVRMTADLQRSRERILSAREEERRRLRRDLHDGLGHALTDMAMSINMARISLRTAPASADRLLLELRSGMDSVSQEIRELVYGLRPPALDELGLAGAIRALAAEAGPPVTVEASGDLVELPAAVEVAAYRIAQEALTNVRKHARASGATVRLGREDAALVVRVGDDGCGLPEAARSGIGLVSMRERAAELGGSCAVGPGPDGGTVVEAVLPLPR</sequence>
<feature type="domain" description="Histidine kinase/HSP90-like ATPase" evidence="10">
    <location>
        <begin position="588"/>
        <end position="679"/>
    </location>
</feature>
<dbReference type="PANTHER" id="PTHR24421:SF10">
    <property type="entry name" value="NITRATE_NITRITE SENSOR PROTEIN NARQ"/>
    <property type="match status" value="1"/>
</dbReference>
<feature type="transmembrane region" description="Helical" evidence="9">
    <location>
        <begin position="327"/>
        <end position="347"/>
    </location>
</feature>
<keyword evidence="9" id="KW-0812">Transmembrane</keyword>
<dbReference type="CDD" id="cd16917">
    <property type="entry name" value="HATPase_UhpB-NarQ-NarX-like"/>
    <property type="match status" value="1"/>
</dbReference>
<evidence type="ECO:0000259" key="10">
    <source>
        <dbReference type="SMART" id="SM00387"/>
    </source>
</evidence>
<evidence type="ECO:0000256" key="5">
    <source>
        <dbReference type="ARBA" id="ARBA00022741"/>
    </source>
</evidence>
<name>A0ABV8I919_9ACTN</name>
<evidence type="ECO:0000256" key="3">
    <source>
        <dbReference type="ARBA" id="ARBA00022553"/>
    </source>
</evidence>
<feature type="transmembrane region" description="Helical" evidence="9">
    <location>
        <begin position="93"/>
        <end position="114"/>
    </location>
</feature>
<keyword evidence="7" id="KW-0067">ATP-binding</keyword>
<comment type="catalytic activity">
    <reaction evidence="1">
        <text>ATP + protein L-histidine = ADP + protein N-phospho-L-histidine.</text>
        <dbReference type="EC" id="2.7.13.3"/>
    </reaction>
</comment>
<feature type="transmembrane region" description="Helical" evidence="9">
    <location>
        <begin position="264"/>
        <end position="284"/>
    </location>
</feature>
<feature type="transmembrane region" description="Helical" evidence="9">
    <location>
        <begin position="29"/>
        <end position="49"/>
    </location>
</feature>
<evidence type="ECO:0000256" key="1">
    <source>
        <dbReference type="ARBA" id="ARBA00000085"/>
    </source>
</evidence>
<dbReference type="InterPro" id="IPR011712">
    <property type="entry name" value="Sig_transdc_His_kin_sub3_dim/P"/>
</dbReference>
<dbReference type="InterPro" id="IPR050482">
    <property type="entry name" value="Sensor_HK_TwoCompSys"/>
</dbReference>
<feature type="transmembrane region" description="Helical" evidence="9">
    <location>
        <begin position="241"/>
        <end position="258"/>
    </location>
</feature>
<reference evidence="12" key="1">
    <citation type="journal article" date="2019" name="Int. J. Syst. Evol. Microbiol.">
        <title>The Global Catalogue of Microorganisms (GCM) 10K type strain sequencing project: providing services to taxonomists for standard genome sequencing and annotation.</title>
        <authorList>
            <consortium name="The Broad Institute Genomics Platform"/>
            <consortium name="The Broad Institute Genome Sequencing Center for Infectious Disease"/>
            <person name="Wu L."/>
            <person name="Ma J."/>
        </authorList>
    </citation>
    <scope>NUCLEOTIDE SEQUENCE [LARGE SCALE GENOMIC DNA]</scope>
    <source>
        <strain evidence="12">TBRC 4489</strain>
    </source>
</reference>
<keyword evidence="3" id="KW-0597">Phosphoprotein</keyword>
<evidence type="ECO:0000256" key="9">
    <source>
        <dbReference type="SAM" id="Phobius"/>
    </source>
</evidence>
<dbReference type="PANTHER" id="PTHR24421">
    <property type="entry name" value="NITRATE/NITRITE SENSOR PROTEIN NARX-RELATED"/>
    <property type="match status" value="1"/>
</dbReference>
<dbReference type="Gene3D" id="1.20.5.1930">
    <property type="match status" value="1"/>
</dbReference>
<keyword evidence="9" id="KW-0472">Membrane</keyword>
<dbReference type="Pfam" id="PF02518">
    <property type="entry name" value="HATPase_c"/>
    <property type="match status" value="1"/>
</dbReference>
<dbReference type="InterPro" id="IPR036890">
    <property type="entry name" value="HATPase_C_sf"/>
</dbReference>